<accession>A0AAN7UKB7</accession>
<evidence type="ECO:0000313" key="3">
    <source>
        <dbReference type="Proteomes" id="UP001305414"/>
    </source>
</evidence>
<dbReference type="AlphaFoldDB" id="A0AAN7UKB7"/>
<gene>
    <name evidence="2" type="ORF">RRF57_003344</name>
</gene>
<sequence length="77" mass="8583">MDGTWIHTLEDGLEPVSLSNRPPAPAPKPQRFQSVRVSSGRPRFQDRTTPKRHSALYGVQELRHLDNGLYGGETANS</sequence>
<name>A0AAN7UKB7_9PEZI</name>
<proteinExistence type="predicted"/>
<evidence type="ECO:0000313" key="2">
    <source>
        <dbReference type="EMBL" id="KAK5627629.1"/>
    </source>
</evidence>
<dbReference type="Proteomes" id="UP001305414">
    <property type="component" value="Unassembled WGS sequence"/>
</dbReference>
<keyword evidence="3" id="KW-1185">Reference proteome</keyword>
<reference evidence="2 3" key="1">
    <citation type="submission" date="2023-10" db="EMBL/GenBank/DDBJ databases">
        <title>Draft genome sequence of Xylaria bambusicola isolate GMP-LS, the root and basal stem rot pathogen of sugarcane in Indonesia.</title>
        <authorList>
            <person name="Selvaraj P."/>
            <person name="Muralishankar V."/>
            <person name="Muruganantham S."/>
            <person name="Sp S."/>
            <person name="Haryani S."/>
            <person name="Lau K.J.X."/>
            <person name="Naqvi N.I."/>
        </authorList>
    </citation>
    <scope>NUCLEOTIDE SEQUENCE [LARGE SCALE GENOMIC DNA]</scope>
    <source>
        <strain evidence="2">GMP-LS</strain>
    </source>
</reference>
<feature type="region of interest" description="Disordered" evidence="1">
    <location>
        <begin position="9"/>
        <end position="49"/>
    </location>
</feature>
<evidence type="ECO:0000256" key="1">
    <source>
        <dbReference type="SAM" id="MobiDB-lite"/>
    </source>
</evidence>
<comment type="caution">
    <text evidence="2">The sequence shown here is derived from an EMBL/GenBank/DDBJ whole genome shotgun (WGS) entry which is preliminary data.</text>
</comment>
<organism evidence="2 3">
    <name type="scientific">Xylaria bambusicola</name>
    <dbReference type="NCBI Taxonomy" id="326684"/>
    <lineage>
        <taxon>Eukaryota</taxon>
        <taxon>Fungi</taxon>
        <taxon>Dikarya</taxon>
        <taxon>Ascomycota</taxon>
        <taxon>Pezizomycotina</taxon>
        <taxon>Sordariomycetes</taxon>
        <taxon>Xylariomycetidae</taxon>
        <taxon>Xylariales</taxon>
        <taxon>Xylariaceae</taxon>
        <taxon>Xylaria</taxon>
    </lineage>
</organism>
<protein>
    <submittedName>
        <fullName evidence="2">Uncharacterized protein</fullName>
    </submittedName>
</protein>
<dbReference type="EMBL" id="JAWHQM010000006">
    <property type="protein sequence ID" value="KAK5627629.1"/>
    <property type="molecule type" value="Genomic_DNA"/>
</dbReference>